<evidence type="ECO:0000259" key="1">
    <source>
        <dbReference type="Pfam" id="PF04230"/>
    </source>
</evidence>
<reference evidence="2 3" key="1">
    <citation type="submission" date="2022-06" db="EMBL/GenBank/DDBJ databases">
        <title>Endosaccharibacter gen. nov., sp. nov., endophytic bacteria isolated from sugarcane.</title>
        <authorList>
            <person name="Pitiwittayakul N."/>
            <person name="Yukphan P."/>
            <person name="Charoenyingcharoen P."/>
            <person name="Tanasupawat S."/>
        </authorList>
    </citation>
    <scope>NUCLEOTIDE SEQUENCE [LARGE SCALE GENOMIC DNA]</scope>
    <source>
        <strain evidence="2 3">KSS8</strain>
    </source>
</reference>
<dbReference type="RefSeq" id="WP_422863978.1">
    <property type="nucleotide sequence ID" value="NZ_JAMSKV010000006.1"/>
</dbReference>
<accession>A0ABT1W6Y5</accession>
<name>A0ABT1W6Y5_9PROT</name>
<protein>
    <submittedName>
        <fullName evidence="2">Polysaccharide pyruvyl transferase family protein</fullName>
    </submittedName>
</protein>
<gene>
    <name evidence="2" type="ORF">NFI95_08535</name>
</gene>
<dbReference type="Proteomes" id="UP001524587">
    <property type="component" value="Unassembled WGS sequence"/>
</dbReference>
<keyword evidence="3" id="KW-1185">Reference proteome</keyword>
<organism evidence="2 3">
    <name type="scientific">Endosaccharibacter trunci</name>
    <dbReference type="NCBI Taxonomy" id="2812733"/>
    <lineage>
        <taxon>Bacteria</taxon>
        <taxon>Pseudomonadati</taxon>
        <taxon>Pseudomonadota</taxon>
        <taxon>Alphaproteobacteria</taxon>
        <taxon>Acetobacterales</taxon>
        <taxon>Acetobacteraceae</taxon>
        <taxon>Endosaccharibacter</taxon>
    </lineage>
</organism>
<evidence type="ECO:0000313" key="2">
    <source>
        <dbReference type="EMBL" id="MCQ8278498.1"/>
    </source>
</evidence>
<keyword evidence="2" id="KW-0808">Transferase</keyword>
<dbReference type="Pfam" id="PF04230">
    <property type="entry name" value="PS_pyruv_trans"/>
    <property type="match status" value="1"/>
</dbReference>
<feature type="domain" description="Polysaccharide pyruvyl transferase" evidence="1">
    <location>
        <begin position="93"/>
        <end position="307"/>
    </location>
</feature>
<proteinExistence type="predicted"/>
<dbReference type="InterPro" id="IPR007345">
    <property type="entry name" value="Polysacch_pyruvyl_Trfase"/>
</dbReference>
<dbReference type="EMBL" id="JAMSKV010000006">
    <property type="protein sequence ID" value="MCQ8278498.1"/>
    <property type="molecule type" value="Genomic_DNA"/>
</dbReference>
<dbReference type="GO" id="GO:0016740">
    <property type="term" value="F:transferase activity"/>
    <property type="evidence" value="ECO:0007669"/>
    <property type="project" value="UniProtKB-KW"/>
</dbReference>
<evidence type="ECO:0000313" key="3">
    <source>
        <dbReference type="Proteomes" id="UP001524587"/>
    </source>
</evidence>
<comment type="caution">
    <text evidence="2">The sequence shown here is derived from an EMBL/GenBank/DDBJ whole genome shotgun (WGS) entry which is preliminary data.</text>
</comment>
<sequence>MRKAVFLGVDPLLSAEDHADAATLFARTGGNTGNLAFLNAVRSHLGGEVSVLPLGAPGRDVRAAGNIIVVPLANQLGAHTDLGDWADWFTEYNLPVIGIGLGAQARKQGDPIKLSDGTARWLATMARLSPGNGPSLGLRGAFTADQIVRAGYPNVATVTGCPSNFTSVDNPADRLAEGYKRRPERIAVNAGIPFLPAMARIERMLVPLVTGERDYIVQHGLEMIRIAYGEFDLISPAELDLTHQYIMPGQDLDTFKDWCRVHAVALNSVQGWMQHVRQFDFVVGTRFHGAMLAIQAGVPAGCITIDSRTEEMCQTMGIPYCNYRKIDGLTHDNVLDFFPFDPESYRETRRTLLDRYLKIYADADIEISDHLRAVSRAT</sequence>